<reference evidence="2" key="1">
    <citation type="journal article" date="2020" name="Stud. Mycol.">
        <title>101 Dothideomycetes genomes: a test case for predicting lifestyles and emergence of pathogens.</title>
        <authorList>
            <person name="Haridas S."/>
            <person name="Albert R."/>
            <person name="Binder M."/>
            <person name="Bloem J."/>
            <person name="Labutti K."/>
            <person name="Salamov A."/>
            <person name="Andreopoulos B."/>
            <person name="Baker S."/>
            <person name="Barry K."/>
            <person name="Bills G."/>
            <person name="Bluhm B."/>
            <person name="Cannon C."/>
            <person name="Castanera R."/>
            <person name="Culley D."/>
            <person name="Daum C."/>
            <person name="Ezra D."/>
            <person name="Gonzalez J."/>
            <person name="Henrissat B."/>
            <person name="Kuo A."/>
            <person name="Liang C."/>
            <person name="Lipzen A."/>
            <person name="Lutzoni F."/>
            <person name="Magnuson J."/>
            <person name="Mondo S."/>
            <person name="Nolan M."/>
            <person name="Ohm R."/>
            <person name="Pangilinan J."/>
            <person name="Park H.-J."/>
            <person name="Ramirez L."/>
            <person name="Alfaro M."/>
            <person name="Sun H."/>
            <person name="Tritt A."/>
            <person name="Yoshinaga Y."/>
            <person name="Zwiers L.-H."/>
            <person name="Turgeon B."/>
            <person name="Goodwin S."/>
            <person name="Spatafora J."/>
            <person name="Crous P."/>
            <person name="Grigoriev I."/>
        </authorList>
    </citation>
    <scope>NUCLEOTIDE SEQUENCE</scope>
    <source>
        <strain evidence="2">CBS 627.86</strain>
    </source>
</reference>
<dbReference type="Proteomes" id="UP000799770">
    <property type="component" value="Unassembled WGS sequence"/>
</dbReference>
<proteinExistence type="predicted"/>
<dbReference type="AlphaFoldDB" id="A0A6A5YPW7"/>
<evidence type="ECO:0000313" key="2">
    <source>
        <dbReference type="EMBL" id="KAF2109186.1"/>
    </source>
</evidence>
<keyword evidence="3" id="KW-1185">Reference proteome</keyword>
<evidence type="ECO:0000313" key="3">
    <source>
        <dbReference type="Proteomes" id="UP000799770"/>
    </source>
</evidence>
<protein>
    <submittedName>
        <fullName evidence="2">Uncharacterized protein</fullName>
    </submittedName>
</protein>
<feature type="region of interest" description="Disordered" evidence="1">
    <location>
        <begin position="137"/>
        <end position="179"/>
    </location>
</feature>
<name>A0A6A5YPW7_9PLEO</name>
<gene>
    <name evidence="2" type="ORF">BDV96DRAFT_240737</name>
</gene>
<feature type="compositionally biased region" description="Low complexity" evidence="1">
    <location>
        <begin position="47"/>
        <end position="65"/>
    </location>
</feature>
<organism evidence="2 3">
    <name type="scientific">Lophiotrema nucula</name>
    <dbReference type="NCBI Taxonomy" id="690887"/>
    <lineage>
        <taxon>Eukaryota</taxon>
        <taxon>Fungi</taxon>
        <taxon>Dikarya</taxon>
        <taxon>Ascomycota</taxon>
        <taxon>Pezizomycotina</taxon>
        <taxon>Dothideomycetes</taxon>
        <taxon>Pleosporomycetidae</taxon>
        <taxon>Pleosporales</taxon>
        <taxon>Lophiotremataceae</taxon>
        <taxon>Lophiotrema</taxon>
    </lineage>
</organism>
<dbReference type="EMBL" id="ML977343">
    <property type="protein sequence ID" value="KAF2109186.1"/>
    <property type="molecule type" value="Genomic_DNA"/>
</dbReference>
<accession>A0A6A5YPW7</accession>
<feature type="region of interest" description="Disordered" evidence="1">
    <location>
        <begin position="30"/>
        <end position="68"/>
    </location>
</feature>
<evidence type="ECO:0000256" key="1">
    <source>
        <dbReference type="SAM" id="MobiDB-lite"/>
    </source>
</evidence>
<sequence>MIPKYQELVEQYEIADEPERHRLRRRIERLHRHFASGSGETAEGSETRSTPAPTKTTSPSKTTPTEAGHIADATAVVEDFDGDDDGVGPGSWKQRRIQREQDRALWESTLPEATNEYPGNIDPGYKYHYISHGKNAPIGGGYCQDSEQQDTPPGEDEPDESRRTRFPRNLVPRSHMIPR</sequence>